<sequence length="226" mass="24580">MIGVLIVDDDYMVARIHEGFVGRCEGFQVVGVAHDPQGALEAAARLQPDLVLLDVFLPGASGLDIIGGLREAAPDMDVIVVTAAREADTVKRAVRGGAVQYLMKPFTQADLRERLEHYRRTHRALEPGATPEQNDVDRLFATPLRQTQAALPKGLSPQTLQLVLQALSQVEGDLSAAETAEAAGISRVSARRYLEHLVNAGRAEVRLRYGEVGRPERRYRAGPARG</sequence>
<dbReference type="Gene3D" id="3.40.50.2300">
    <property type="match status" value="1"/>
</dbReference>
<protein>
    <recommendedName>
        <fullName evidence="9">Transcriptional regulatory protein</fullName>
    </recommendedName>
</protein>
<dbReference type="GO" id="GO:0000156">
    <property type="term" value="F:phosphorelay response regulator activity"/>
    <property type="evidence" value="ECO:0007669"/>
    <property type="project" value="TreeGrafter"/>
</dbReference>
<dbReference type="SUPFAM" id="SSF46785">
    <property type="entry name" value="Winged helix' DNA-binding domain"/>
    <property type="match status" value="1"/>
</dbReference>
<reference evidence="12" key="2">
    <citation type="submission" date="2020-09" db="EMBL/GenBank/DDBJ databases">
        <authorList>
            <person name="Sun Q."/>
            <person name="Zhou Y."/>
        </authorList>
    </citation>
    <scope>NUCLEOTIDE SEQUENCE</scope>
    <source>
        <strain evidence="12">CGMCC 1.12160</strain>
    </source>
</reference>
<dbReference type="GO" id="GO:0005737">
    <property type="term" value="C:cytoplasm"/>
    <property type="evidence" value="ECO:0007669"/>
    <property type="project" value="UniProtKB-SubCell"/>
</dbReference>
<evidence type="ECO:0000256" key="9">
    <source>
        <dbReference type="PIRNR" id="PIRNR006171"/>
    </source>
</evidence>
<keyword evidence="4 9" id="KW-0902">Two-component regulatory system</keyword>
<dbReference type="PIRSF" id="PIRSF006171">
    <property type="entry name" value="RR_citrat_malat"/>
    <property type="match status" value="1"/>
</dbReference>
<keyword evidence="13" id="KW-1185">Reference proteome</keyword>
<dbReference type="RefSeq" id="WP_188427954.1">
    <property type="nucleotide sequence ID" value="NZ_BAABKH010000010.1"/>
</dbReference>
<feature type="modified residue" description="4-aspartylphosphate" evidence="10">
    <location>
        <position position="54"/>
    </location>
</feature>
<dbReference type="InterPro" id="IPR005471">
    <property type="entry name" value="Tscrpt_reg_IclR_N"/>
</dbReference>
<feature type="domain" description="Response regulatory" evidence="11">
    <location>
        <begin position="3"/>
        <end position="119"/>
    </location>
</feature>
<proteinExistence type="predicted"/>
<evidence type="ECO:0000256" key="2">
    <source>
        <dbReference type="ARBA" id="ARBA00022490"/>
    </source>
</evidence>
<organism evidence="12 13">
    <name type="scientific">Ornithinimicrobium tianjinense</name>
    <dbReference type="NCBI Taxonomy" id="1195761"/>
    <lineage>
        <taxon>Bacteria</taxon>
        <taxon>Bacillati</taxon>
        <taxon>Actinomycetota</taxon>
        <taxon>Actinomycetes</taxon>
        <taxon>Micrococcales</taxon>
        <taxon>Ornithinimicrobiaceae</taxon>
        <taxon>Ornithinimicrobium</taxon>
    </lineage>
</organism>
<dbReference type="Proteomes" id="UP000605670">
    <property type="component" value="Unassembled WGS sequence"/>
</dbReference>
<evidence type="ECO:0000256" key="5">
    <source>
        <dbReference type="ARBA" id="ARBA00023015"/>
    </source>
</evidence>
<keyword evidence="8 9" id="KW-0804">Transcription</keyword>
<keyword evidence="2 9" id="KW-0963">Cytoplasm</keyword>
<dbReference type="InterPro" id="IPR036388">
    <property type="entry name" value="WH-like_DNA-bd_sf"/>
</dbReference>
<dbReference type="SUPFAM" id="SSF52172">
    <property type="entry name" value="CheY-like"/>
    <property type="match status" value="1"/>
</dbReference>
<evidence type="ECO:0000256" key="4">
    <source>
        <dbReference type="ARBA" id="ARBA00023012"/>
    </source>
</evidence>
<dbReference type="InterPro" id="IPR036390">
    <property type="entry name" value="WH_DNA-bd_sf"/>
</dbReference>
<dbReference type="Gene3D" id="1.10.10.10">
    <property type="entry name" value="Winged helix-like DNA-binding domain superfamily/Winged helix DNA-binding domain"/>
    <property type="match status" value="1"/>
</dbReference>
<dbReference type="SMART" id="SM00448">
    <property type="entry name" value="REC"/>
    <property type="match status" value="1"/>
</dbReference>
<comment type="caution">
    <text evidence="12">The sequence shown here is derived from an EMBL/GenBank/DDBJ whole genome shotgun (WGS) entry which is preliminary data.</text>
</comment>
<evidence type="ECO:0000256" key="10">
    <source>
        <dbReference type="PROSITE-ProRule" id="PRU00169"/>
    </source>
</evidence>
<dbReference type="GO" id="GO:0003677">
    <property type="term" value="F:DNA binding"/>
    <property type="evidence" value="ECO:0007669"/>
    <property type="project" value="UniProtKB-KW"/>
</dbReference>
<dbReference type="PANTHER" id="PTHR45526">
    <property type="entry name" value="TRANSCRIPTIONAL REGULATORY PROTEIN DPIA"/>
    <property type="match status" value="1"/>
</dbReference>
<evidence type="ECO:0000259" key="11">
    <source>
        <dbReference type="PROSITE" id="PS50110"/>
    </source>
</evidence>
<dbReference type="CDD" id="cd19925">
    <property type="entry name" value="REC_citrate_TCS"/>
    <property type="match status" value="1"/>
</dbReference>
<dbReference type="InterPro" id="IPR024187">
    <property type="entry name" value="Sig_transdc_resp-reg_cit/mal"/>
</dbReference>
<dbReference type="GO" id="GO:0003700">
    <property type="term" value="F:DNA-binding transcription factor activity"/>
    <property type="evidence" value="ECO:0007669"/>
    <property type="project" value="InterPro"/>
</dbReference>
<evidence type="ECO:0000256" key="8">
    <source>
        <dbReference type="ARBA" id="ARBA00023163"/>
    </source>
</evidence>
<evidence type="ECO:0000256" key="1">
    <source>
        <dbReference type="ARBA" id="ARBA00004496"/>
    </source>
</evidence>
<gene>
    <name evidence="12" type="ORF">GCM10011366_04240</name>
</gene>
<reference evidence="12" key="1">
    <citation type="journal article" date="2014" name="Int. J. Syst. Evol. Microbiol.">
        <title>Complete genome sequence of Corynebacterium casei LMG S-19264T (=DSM 44701T), isolated from a smear-ripened cheese.</title>
        <authorList>
            <consortium name="US DOE Joint Genome Institute (JGI-PGF)"/>
            <person name="Walter F."/>
            <person name="Albersmeier A."/>
            <person name="Kalinowski J."/>
            <person name="Ruckert C."/>
        </authorList>
    </citation>
    <scope>NUCLEOTIDE SEQUENCE</scope>
    <source>
        <strain evidence="12">CGMCC 1.12160</strain>
    </source>
</reference>
<dbReference type="PANTHER" id="PTHR45526:SF1">
    <property type="entry name" value="TRANSCRIPTIONAL REGULATORY PROTEIN DCUR-RELATED"/>
    <property type="match status" value="1"/>
</dbReference>
<evidence type="ECO:0000256" key="6">
    <source>
        <dbReference type="ARBA" id="ARBA00023125"/>
    </source>
</evidence>
<dbReference type="EMBL" id="BMEM01000001">
    <property type="protein sequence ID" value="GGF39776.1"/>
    <property type="molecule type" value="Genomic_DNA"/>
</dbReference>
<dbReference type="InterPro" id="IPR011006">
    <property type="entry name" value="CheY-like_superfamily"/>
</dbReference>
<name>A0A917BE75_9MICO</name>
<accession>A0A917BE75</accession>
<evidence type="ECO:0000313" key="12">
    <source>
        <dbReference type="EMBL" id="GGF39776.1"/>
    </source>
</evidence>
<dbReference type="InterPro" id="IPR051271">
    <property type="entry name" value="2C-system_Tx_regulators"/>
</dbReference>
<dbReference type="Pfam" id="PF09339">
    <property type="entry name" value="HTH_IclR"/>
    <property type="match status" value="1"/>
</dbReference>
<dbReference type="InterPro" id="IPR001789">
    <property type="entry name" value="Sig_transdc_resp-reg_receiver"/>
</dbReference>
<evidence type="ECO:0000256" key="7">
    <source>
        <dbReference type="ARBA" id="ARBA00023159"/>
    </source>
</evidence>
<keyword evidence="6 9" id="KW-0238">DNA-binding</keyword>
<keyword evidence="3 10" id="KW-0597">Phosphoprotein</keyword>
<keyword evidence="5 9" id="KW-0805">Transcription regulation</keyword>
<comment type="subcellular location">
    <subcellularLocation>
        <location evidence="1 9">Cytoplasm</location>
    </subcellularLocation>
</comment>
<evidence type="ECO:0000256" key="3">
    <source>
        <dbReference type="ARBA" id="ARBA00022553"/>
    </source>
</evidence>
<dbReference type="AlphaFoldDB" id="A0A917BE75"/>
<evidence type="ECO:0000313" key="13">
    <source>
        <dbReference type="Proteomes" id="UP000605670"/>
    </source>
</evidence>
<dbReference type="PROSITE" id="PS50110">
    <property type="entry name" value="RESPONSE_REGULATORY"/>
    <property type="match status" value="1"/>
</dbReference>
<keyword evidence="7 9" id="KW-0010">Activator</keyword>
<dbReference type="Pfam" id="PF00072">
    <property type="entry name" value="Response_reg"/>
    <property type="match status" value="1"/>
</dbReference>